<organism evidence="6 7">
    <name type="scientific">Skeletonema marinoi</name>
    <dbReference type="NCBI Taxonomy" id="267567"/>
    <lineage>
        <taxon>Eukaryota</taxon>
        <taxon>Sar</taxon>
        <taxon>Stramenopiles</taxon>
        <taxon>Ochrophyta</taxon>
        <taxon>Bacillariophyta</taxon>
        <taxon>Coscinodiscophyceae</taxon>
        <taxon>Thalassiosirophycidae</taxon>
        <taxon>Thalassiosirales</taxon>
        <taxon>Skeletonemataceae</taxon>
        <taxon>Skeletonema</taxon>
        <taxon>Skeletonema marinoi-dohrnii complex</taxon>
    </lineage>
</organism>
<keyword evidence="2" id="KW-0433">Leucine-rich repeat</keyword>
<keyword evidence="1" id="KW-0343">GTPase activation</keyword>
<dbReference type="PANTHER" id="PTHR24113">
    <property type="entry name" value="RAN GTPASE-ACTIVATING PROTEIN 1"/>
    <property type="match status" value="1"/>
</dbReference>
<dbReference type="Gene3D" id="3.80.10.10">
    <property type="entry name" value="Ribonuclease Inhibitor"/>
    <property type="match status" value="1"/>
</dbReference>
<dbReference type="EMBL" id="JATAAI010000019">
    <property type="protein sequence ID" value="KAK1739114.1"/>
    <property type="molecule type" value="Genomic_DNA"/>
</dbReference>
<dbReference type="GO" id="GO:0031267">
    <property type="term" value="F:small GTPase binding"/>
    <property type="evidence" value="ECO:0007669"/>
    <property type="project" value="TreeGrafter"/>
</dbReference>
<dbReference type="SMART" id="SM00368">
    <property type="entry name" value="LRR_RI"/>
    <property type="match status" value="3"/>
</dbReference>
<dbReference type="InterPro" id="IPR027038">
    <property type="entry name" value="RanGap"/>
</dbReference>
<feature type="region of interest" description="Disordered" evidence="5">
    <location>
        <begin position="1"/>
        <end position="24"/>
    </location>
</feature>
<dbReference type="PANTHER" id="PTHR24113:SF12">
    <property type="entry name" value="RAN GTPASE-ACTIVATING PROTEIN 1"/>
    <property type="match status" value="1"/>
</dbReference>
<dbReference type="AlphaFoldDB" id="A0AAD8Y4W4"/>
<evidence type="ECO:0000256" key="3">
    <source>
        <dbReference type="ARBA" id="ARBA00022737"/>
    </source>
</evidence>
<name>A0AAD8Y4W4_9STRA</name>
<evidence type="ECO:0000256" key="2">
    <source>
        <dbReference type="ARBA" id="ARBA00022614"/>
    </source>
</evidence>
<accession>A0AAD8Y4W4</accession>
<protein>
    <submittedName>
        <fullName evidence="6">Leucine-rich repeat protein</fullName>
    </submittedName>
</protein>
<keyword evidence="3" id="KW-0677">Repeat</keyword>
<dbReference type="SUPFAM" id="SSF52047">
    <property type="entry name" value="RNI-like"/>
    <property type="match status" value="1"/>
</dbReference>
<feature type="coiled-coil region" evidence="4">
    <location>
        <begin position="74"/>
        <end position="101"/>
    </location>
</feature>
<dbReference type="Gene3D" id="3.90.20.10">
    <property type="match status" value="1"/>
</dbReference>
<dbReference type="GO" id="GO:0005096">
    <property type="term" value="F:GTPase activator activity"/>
    <property type="evidence" value="ECO:0007669"/>
    <property type="project" value="UniProtKB-KW"/>
</dbReference>
<dbReference type="Proteomes" id="UP001224775">
    <property type="component" value="Unassembled WGS sequence"/>
</dbReference>
<evidence type="ECO:0000256" key="4">
    <source>
        <dbReference type="SAM" id="Coils"/>
    </source>
</evidence>
<dbReference type="GO" id="GO:0006913">
    <property type="term" value="P:nucleocytoplasmic transport"/>
    <property type="evidence" value="ECO:0007669"/>
    <property type="project" value="TreeGrafter"/>
</dbReference>
<dbReference type="Pfam" id="PF13516">
    <property type="entry name" value="LRR_6"/>
    <property type="match status" value="1"/>
</dbReference>
<keyword evidence="4" id="KW-0175">Coiled coil</keyword>
<dbReference type="InterPro" id="IPR032675">
    <property type="entry name" value="LRR_dom_sf"/>
</dbReference>
<dbReference type="GO" id="GO:0005829">
    <property type="term" value="C:cytosol"/>
    <property type="evidence" value="ECO:0007669"/>
    <property type="project" value="TreeGrafter"/>
</dbReference>
<reference evidence="6" key="1">
    <citation type="submission" date="2023-06" db="EMBL/GenBank/DDBJ databases">
        <title>Survivors Of The Sea: Transcriptome response of Skeletonema marinoi to long-term dormancy.</title>
        <authorList>
            <person name="Pinder M.I.M."/>
            <person name="Kourtchenko O."/>
            <person name="Robertson E.K."/>
            <person name="Larsson T."/>
            <person name="Maumus F."/>
            <person name="Osuna-Cruz C.M."/>
            <person name="Vancaester E."/>
            <person name="Stenow R."/>
            <person name="Vandepoele K."/>
            <person name="Ploug H."/>
            <person name="Bruchert V."/>
            <person name="Godhe A."/>
            <person name="Topel M."/>
        </authorList>
    </citation>
    <scope>NUCLEOTIDE SEQUENCE</scope>
    <source>
        <strain evidence="6">R05AC</strain>
    </source>
</reference>
<keyword evidence="7" id="KW-1185">Reference proteome</keyword>
<gene>
    <name evidence="6" type="ORF">QTG54_010430</name>
</gene>
<dbReference type="InterPro" id="IPR001611">
    <property type="entry name" value="Leu-rich_rpt"/>
</dbReference>
<comment type="caution">
    <text evidence="6">The sequence shown here is derived from an EMBL/GenBank/DDBJ whole genome shotgun (WGS) entry which is preliminary data.</text>
</comment>
<evidence type="ECO:0000256" key="5">
    <source>
        <dbReference type="SAM" id="MobiDB-lite"/>
    </source>
</evidence>
<dbReference type="GO" id="GO:0048471">
    <property type="term" value="C:perinuclear region of cytoplasm"/>
    <property type="evidence" value="ECO:0007669"/>
    <property type="project" value="TreeGrafter"/>
</dbReference>
<evidence type="ECO:0000256" key="1">
    <source>
        <dbReference type="ARBA" id="ARBA00022468"/>
    </source>
</evidence>
<proteinExistence type="predicted"/>
<dbReference type="GO" id="GO:0005634">
    <property type="term" value="C:nucleus"/>
    <property type="evidence" value="ECO:0007669"/>
    <property type="project" value="TreeGrafter"/>
</dbReference>
<evidence type="ECO:0000313" key="6">
    <source>
        <dbReference type="EMBL" id="KAK1739114.1"/>
    </source>
</evidence>
<sequence length="542" mass="61361">MKKRKANDGRATTDGTHDVNTGNTNDGDGFLSSWFGYFSGRRDDASAGTPSNEQLIHQSLSQMNNIMMRMEEKLSTVSNTVVTLESRCEQLEEKCSSLETILESTALTNKTLMYHEMLIRNQNWKYPARVYTFNELLDTNYDDEGVNYIYHTSQVLKRSTEALRRGDFTHQHVVKHGDKGILLDIQEGVSSFADDINNELSPHWREFAAALKHFKPAFDVLPDDCDTSITFNNVQLNQEMTQLVEEALMNLPFKIFALCSSYHFHGGMSTIAQMMGSNRYLQKLQFSLIQDMDRNDITNLCSAIHRHPSLVDVAFDHCFTSGWGGDEMLNSLLRTDNDLKLERLSMPENNLRGSHSGLVNVCSLLSDFLATNPRLKELNLTDNSFDESDAVLIANALRSNTTLKHLYIDGNQIDDDGAEALKRALYDGSSLNSVADSNHHCYIDTDFLMMVHNMDLNESEDREINRAHKIYSLLSSRNKTMTNVQDFGDIGGVKLLPNILEIVQKYSRSTGGDNFCVEALSIVYEIMRRWDEIYKALGNSGR</sequence>
<evidence type="ECO:0000313" key="7">
    <source>
        <dbReference type="Proteomes" id="UP001224775"/>
    </source>
</evidence>